<dbReference type="InterPro" id="IPR051679">
    <property type="entry name" value="DASS-Related_Transporters"/>
</dbReference>
<feature type="domain" description="RCK C-terminal" evidence="8">
    <location>
        <begin position="327"/>
        <end position="411"/>
    </location>
</feature>
<dbReference type="SUPFAM" id="SSF116726">
    <property type="entry name" value="TrkA C-terminal domain-like"/>
    <property type="match status" value="2"/>
</dbReference>
<evidence type="ECO:0000256" key="4">
    <source>
        <dbReference type="ARBA" id="ARBA00022737"/>
    </source>
</evidence>
<keyword evidence="2" id="KW-0813">Transport</keyword>
<dbReference type="Pfam" id="PF03600">
    <property type="entry name" value="CitMHS"/>
    <property type="match status" value="1"/>
</dbReference>
<feature type="transmembrane region" description="Helical" evidence="7">
    <location>
        <begin position="154"/>
        <end position="178"/>
    </location>
</feature>
<dbReference type="EMBL" id="UOEJ01000107">
    <property type="protein sequence ID" value="VAV98799.1"/>
    <property type="molecule type" value="Genomic_DNA"/>
</dbReference>
<feature type="transmembrane region" description="Helical" evidence="7">
    <location>
        <begin position="478"/>
        <end position="501"/>
    </location>
</feature>
<proteinExistence type="predicted"/>
<keyword evidence="5 7" id="KW-1133">Transmembrane helix</keyword>
<feature type="transmembrane region" description="Helical" evidence="7">
    <location>
        <begin position="597"/>
        <end position="617"/>
    </location>
</feature>
<dbReference type="AlphaFoldDB" id="A0A3B0S3D5"/>
<accession>A0A3B0S3D5</accession>
<dbReference type="PANTHER" id="PTHR43652:SF2">
    <property type="entry name" value="BASIC AMINO ACID ANTIPORTER YFCC-RELATED"/>
    <property type="match status" value="1"/>
</dbReference>
<evidence type="ECO:0000256" key="2">
    <source>
        <dbReference type="ARBA" id="ARBA00022448"/>
    </source>
</evidence>
<name>A0A3B0S3D5_9ZZZZ</name>
<dbReference type="PROSITE" id="PS51202">
    <property type="entry name" value="RCK_C"/>
    <property type="match status" value="1"/>
</dbReference>
<feature type="transmembrane region" description="Helical" evidence="7">
    <location>
        <begin position="558"/>
        <end position="577"/>
    </location>
</feature>
<reference evidence="9" key="1">
    <citation type="submission" date="2018-06" db="EMBL/GenBank/DDBJ databases">
        <authorList>
            <person name="Zhirakovskaya E."/>
        </authorList>
    </citation>
    <scope>NUCLEOTIDE SEQUENCE</scope>
</reference>
<feature type="transmembrane region" description="Helical" evidence="7">
    <location>
        <begin position="6"/>
        <end position="26"/>
    </location>
</feature>
<evidence type="ECO:0000256" key="7">
    <source>
        <dbReference type="SAM" id="Phobius"/>
    </source>
</evidence>
<keyword evidence="4" id="KW-0677">Repeat</keyword>
<evidence type="ECO:0000256" key="1">
    <source>
        <dbReference type="ARBA" id="ARBA00004141"/>
    </source>
</evidence>
<comment type="subcellular location">
    <subcellularLocation>
        <location evidence="1">Membrane</location>
        <topology evidence="1">Multi-pass membrane protein</topology>
    </subcellularLocation>
</comment>
<dbReference type="Gene3D" id="3.30.70.1450">
    <property type="entry name" value="Regulator of K+ conductance, C-terminal domain"/>
    <property type="match status" value="1"/>
</dbReference>
<protein>
    <recommendedName>
        <fullName evidence="8">RCK C-terminal domain-containing protein</fullName>
    </recommendedName>
</protein>
<evidence type="ECO:0000313" key="9">
    <source>
        <dbReference type="EMBL" id="VAV98799.1"/>
    </source>
</evidence>
<dbReference type="InterPro" id="IPR004680">
    <property type="entry name" value="Cit_transptr-like_dom"/>
</dbReference>
<organism evidence="9">
    <name type="scientific">hydrothermal vent metagenome</name>
    <dbReference type="NCBI Taxonomy" id="652676"/>
    <lineage>
        <taxon>unclassified sequences</taxon>
        <taxon>metagenomes</taxon>
        <taxon>ecological metagenomes</taxon>
    </lineage>
</organism>
<dbReference type="GO" id="GO:0006813">
    <property type="term" value="P:potassium ion transport"/>
    <property type="evidence" value="ECO:0007669"/>
    <property type="project" value="InterPro"/>
</dbReference>
<feature type="transmembrane region" description="Helical" evidence="7">
    <location>
        <begin position="33"/>
        <end position="52"/>
    </location>
</feature>
<dbReference type="GO" id="GO:0005886">
    <property type="term" value="C:plasma membrane"/>
    <property type="evidence" value="ECO:0007669"/>
    <property type="project" value="TreeGrafter"/>
</dbReference>
<evidence type="ECO:0000256" key="5">
    <source>
        <dbReference type="ARBA" id="ARBA00022989"/>
    </source>
</evidence>
<dbReference type="GO" id="GO:0008324">
    <property type="term" value="F:monoatomic cation transmembrane transporter activity"/>
    <property type="evidence" value="ECO:0007669"/>
    <property type="project" value="InterPro"/>
</dbReference>
<feature type="transmembrane region" description="Helical" evidence="7">
    <location>
        <begin position="111"/>
        <end position="142"/>
    </location>
</feature>
<feature type="transmembrane region" description="Helical" evidence="7">
    <location>
        <begin position="190"/>
        <end position="218"/>
    </location>
</feature>
<keyword evidence="3 7" id="KW-0812">Transmembrane</keyword>
<evidence type="ECO:0000259" key="8">
    <source>
        <dbReference type="PROSITE" id="PS51202"/>
    </source>
</evidence>
<feature type="transmembrane region" description="Helical" evidence="7">
    <location>
        <begin position="521"/>
        <end position="546"/>
    </location>
</feature>
<dbReference type="PANTHER" id="PTHR43652">
    <property type="entry name" value="BASIC AMINO ACID ANTIPORTER YFCC-RELATED"/>
    <property type="match status" value="1"/>
</dbReference>
<feature type="transmembrane region" description="Helical" evidence="7">
    <location>
        <begin position="72"/>
        <end position="90"/>
    </location>
</feature>
<sequence>MELLQSSVQMWATFAVIFGAIIFYAMDHIPMEVTSLGTISVLLILFHFMPVLDESGLALLDLRTLLSGFADPALITILALLVIGQGMVQTGALETPAQIIVKHGISYPRRIILACLVVVMVVSALLNNTPVVVIFIPIMIALMDKMDKSAGMVLMPLSFVAILGGMTTLIGSSTNLLVAGSYKGLTGQEIGFFDFTIPGLFMASLGLIYVVFIAPLILPRKLSPAEDNAVIITGKQFIVQLDLVAGNSLIGKKSIAGMFPDLSRMTVRLVQRGQKAFLPPFDDIVFQEGDAIILATTRAILTDKLAKDPGLLEGILTIPSDDDVENEATPNVAPRGQKIAEVIVAPASRLDGRTLEQVGYHLQGGCKVLGIQRRSRMVRSSMNDIRLEAGDVLLVVGTSTQINALRMNKDVLLMEWSTREVPIRSDSWKALGIFCGVVAIAAMGIIPIAITATCGAFLMIALGCLNIRQASRAVDRRIFLLIGAAIAMGVSLQATGGASYLAEGLIHLLEGSSVAVTLSAFFLLIAVLTNMLSNNATAVLFTPIAINIANQLGVDPMIFVTAVIFAANCSFATPMGYQTNLLVMGPGNYKFRDFMRVGIPLIIVLWLGYSFFAPWYYGL</sequence>
<keyword evidence="6 7" id="KW-0472">Membrane</keyword>
<dbReference type="Pfam" id="PF02080">
    <property type="entry name" value="TrkA_C"/>
    <property type="match status" value="1"/>
</dbReference>
<evidence type="ECO:0000256" key="6">
    <source>
        <dbReference type="ARBA" id="ARBA00023136"/>
    </source>
</evidence>
<gene>
    <name evidence="9" type="ORF">MNBD_ALPHA01-147</name>
</gene>
<feature type="transmembrane region" description="Helical" evidence="7">
    <location>
        <begin position="431"/>
        <end position="458"/>
    </location>
</feature>
<evidence type="ECO:0000256" key="3">
    <source>
        <dbReference type="ARBA" id="ARBA00022692"/>
    </source>
</evidence>
<dbReference type="InterPro" id="IPR036721">
    <property type="entry name" value="RCK_C_sf"/>
</dbReference>
<dbReference type="InterPro" id="IPR006037">
    <property type="entry name" value="RCK_C"/>
</dbReference>